<feature type="transmembrane region" description="Helical" evidence="6">
    <location>
        <begin position="184"/>
        <end position="206"/>
    </location>
</feature>
<dbReference type="FunFam" id="1.20.1250.20:FF:000013">
    <property type="entry name" value="MFS general substrate transporter"/>
    <property type="match status" value="1"/>
</dbReference>
<dbReference type="InterPro" id="IPR036259">
    <property type="entry name" value="MFS_trans_sf"/>
</dbReference>
<evidence type="ECO:0000256" key="1">
    <source>
        <dbReference type="ARBA" id="ARBA00004141"/>
    </source>
</evidence>
<comment type="caution">
    <text evidence="8">The sequence shown here is derived from an EMBL/GenBank/DDBJ whole genome shotgun (WGS) entry which is preliminary data.</text>
</comment>
<keyword evidence="3 6" id="KW-0812">Transmembrane</keyword>
<dbReference type="PANTHER" id="PTHR43791">
    <property type="entry name" value="PERMEASE-RELATED"/>
    <property type="match status" value="1"/>
</dbReference>
<evidence type="ECO:0000313" key="9">
    <source>
        <dbReference type="Proteomes" id="UP000799441"/>
    </source>
</evidence>
<feature type="transmembrane region" description="Helical" evidence="6">
    <location>
        <begin position="324"/>
        <end position="343"/>
    </location>
</feature>
<sequence>MPLNDDKGDIAHYEEKHDHNILGDVDRAKDDAMHFGHLSAEELAIELKLRKRIDTLIMPLVILVYLLNYIDRNNYAAARLQGLEDALNLTESQYETGLSLLFVGYILMQVPSNLLLNYIGRPSLYLGFFTTAWGLVSLLTSQVVNSSGILACRFILGLVEAPFFAGVLFYLSKWYTKSELNLRMAIFYSGSLISGAFGNLIAAGILSGLDGDLGLGAWQWLYIIEGAITMAVGIAIMFILPDFPDTWRLLSPEMKHVANRRLAIEAAEADVDEKGGMSQIQGMKLAFADPKTYILAIAYHAVTGAAGFQNFFPTLTQTLGYSKTISLLLVAPPYIFITIWSLVHAFASDKFKNRFWFFVYPVVLVIIGSLVFMFTNDFGPKYFSFFLLVFVFAQNGTMYAWIANAIPRPPAKRAAALAFINSVGNAASIWTPYTYRKSFDRHYYIALGIVIGLSLLSGIMGIVLRLYLQYQNRQLERMENDDVQLKERDLKKLQQTAEIEGIDVGVARQLQKGFRYMI</sequence>
<dbReference type="EMBL" id="MU003803">
    <property type="protein sequence ID" value="KAF2720122.1"/>
    <property type="molecule type" value="Genomic_DNA"/>
</dbReference>
<feature type="transmembrane region" description="Helical" evidence="6">
    <location>
        <begin position="382"/>
        <end position="402"/>
    </location>
</feature>
<keyword evidence="9" id="KW-1185">Reference proteome</keyword>
<dbReference type="SUPFAM" id="SSF103473">
    <property type="entry name" value="MFS general substrate transporter"/>
    <property type="match status" value="1"/>
</dbReference>
<accession>A0A9P4Q3W7</accession>
<dbReference type="Pfam" id="PF07690">
    <property type="entry name" value="MFS_1"/>
    <property type="match status" value="1"/>
</dbReference>
<feature type="transmembrane region" description="Helical" evidence="6">
    <location>
        <begin position="293"/>
        <end position="312"/>
    </location>
</feature>
<gene>
    <name evidence="8" type="ORF">K431DRAFT_339636</name>
</gene>
<comment type="subcellular location">
    <subcellularLocation>
        <location evidence="1">Membrane</location>
        <topology evidence="1">Multi-pass membrane protein</topology>
    </subcellularLocation>
</comment>
<proteinExistence type="predicted"/>
<evidence type="ECO:0000256" key="4">
    <source>
        <dbReference type="ARBA" id="ARBA00022989"/>
    </source>
</evidence>
<dbReference type="PROSITE" id="PS50850">
    <property type="entry name" value="MFS"/>
    <property type="match status" value="1"/>
</dbReference>
<feature type="transmembrane region" description="Helical" evidence="6">
    <location>
        <begin position="123"/>
        <end position="142"/>
    </location>
</feature>
<evidence type="ECO:0000313" key="8">
    <source>
        <dbReference type="EMBL" id="KAF2720122.1"/>
    </source>
</evidence>
<dbReference type="Proteomes" id="UP000799441">
    <property type="component" value="Unassembled WGS sequence"/>
</dbReference>
<feature type="transmembrane region" description="Helical" evidence="6">
    <location>
        <begin position="443"/>
        <end position="468"/>
    </location>
</feature>
<evidence type="ECO:0000256" key="5">
    <source>
        <dbReference type="ARBA" id="ARBA00023136"/>
    </source>
</evidence>
<feature type="transmembrane region" description="Helical" evidence="6">
    <location>
        <begin position="355"/>
        <end position="376"/>
    </location>
</feature>
<evidence type="ECO:0000256" key="2">
    <source>
        <dbReference type="ARBA" id="ARBA00022448"/>
    </source>
</evidence>
<feature type="transmembrane region" description="Helical" evidence="6">
    <location>
        <begin position="53"/>
        <end position="70"/>
    </location>
</feature>
<dbReference type="OrthoDB" id="2250022at2759"/>
<keyword evidence="5 6" id="KW-0472">Membrane</keyword>
<keyword evidence="2" id="KW-0813">Transport</keyword>
<protein>
    <submittedName>
        <fullName evidence="8">MFS transporter</fullName>
    </submittedName>
</protein>
<dbReference type="InterPro" id="IPR020846">
    <property type="entry name" value="MFS_dom"/>
</dbReference>
<evidence type="ECO:0000256" key="6">
    <source>
        <dbReference type="SAM" id="Phobius"/>
    </source>
</evidence>
<dbReference type="GO" id="GO:0016020">
    <property type="term" value="C:membrane"/>
    <property type="evidence" value="ECO:0007669"/>
    <property type="project" value="UniProtKB-SubCell"/>
</dbReference>
<dbReference type="InterPro" id="IPR011701">
    <property type="entry name" value="MFS"/>
</dbReference>
<dbReference type="GO" id="GO:0022857">
    <property type="term" value="F:transmembrane transporter activity"/>
    <property type="evidence" value="ECO:0007669"/>
    <property type="project" value="InterPro"/>
</dbReference>
<dbReference type="PANTHER" id="PTHR43791:SF78">
    <property type="entry name" value="TRANSPORTER, PUTATIVE (AFU_ORTHOLOGUE AFUA_3G01370)-RELATED"/>
    <property type="match status" value="1"/>
</dbReference>
<dbReference type="Gene3D" id="1.20.1250.20">
    <property type="entry name" value="MFS general substrate transporter like domains"/>
    <property type="match status" value="2"/>
</dbReference>
<feature type="transmembrane region" description="Helical" evidence="6">
    <location>
        <begin position="414"/>
        <end position="431"/>
    </location>
</feature>
<organism evidence="8 9">
    <name type="scientific">Polychaeton citri CBS 116435</name>
    <dbReference type="NCBI Taxonomy" id="1314669"/>
    <lineage>
        <taxon>Eukaryota</taxon>
        <taxon>Fungi</taxon>
        <taxon>Dikarya</taxon>
        <taxon>Ascomycota</taxon>
        <taxon>Pezizomycotina</taxon>
        <taxon>Dothideomycetes</taxon>
        <taxon>Dothideomycetidae</taxon>
        <taxon>Capnodiales</taxon>
        <taxon>Capnodiaceae</taxon>
        <taxon>Polychaeton</taxon>
    </lineage>
</organism>
<name>A0A9P4Q3W7_9PEZI</name>
<reference evidence="8" key="1">
    <citation type="journal article" date="2020" name="Stud. Mycol.">
        <title>101 Dothideomycetes genomes: a test case for predicting lifestyles and emergence of pathogens.</title>
        <authorList>
            <person name="Haridas S."/>
            <person name="Albert R."/>
            <person name="Binder M."/>
            <person name="Bloem J."/>
            <person name="Labutti K."/>
            <person name="Salamov A."/>
            <person name="Andreopoulos B."/>
            <person name="Baker S."/>
            <person name="Barry K."/>
            <person name="Bills G."/>
            <person name="Bluhm B."/>
            <person name="Cannon C."/>
            <person name="Castanera R."/>
            <person name="Culley D."/>
            <person name="Daum C."/>
            <person name="Ezra D."/>
            <person name="Gonzalez J."/>
            <person name="Henrissat B."/>
            <person name="Kuo A."/>
            <person name="Liang C."/>
            <person name="Lipzen A."/>
            <person name="Lutzoni F."/>
            <person name="Magnuson J."/>
            <person name="Mondo S."/>
            <person name="Nolan M."/>
            <person name="Ohm R."/>
            <person name="Pangilinan J."/>
            <person name="Park H.-J."/>
            <person name="Ramirez L."/>
            <person name="Alfaro M."/>
            <person name="Sun H."/>
            <person name="Tritt A."/>
            <person name="Yoshinaga Y."/>
            <person name="Zwiers L.-H."/>
            <person name="Turgeon B."/>
            <person name="Goodwin S."/>
            <person name="Spatafora J."/>
            <person name="Crous P."/>
            <person name="Grigoriev I."/>
        </authorList>
    </citation>
    <scope>NUCLEOTIDE SEQUENCE</scope>
    <source>
        <strain evidence="8">CBS 116435</strain>
    </source>
</reference>
<feature type="transmembrane region" description="Helical" evidence="6">
    <location>
        <begin position="148"/>
        <end position="172"/>
    </location>
</feature>
<feature type="domain" description="Major facilitator superfamily (MFS) profile" evidence="7">
    <location>
        <begin position="57"/>
        <end position="473"/>
    </location>
</feature>
<dbReference type="AlphaFoldDB" id="A0A9P4Q3W7"/>
<evidence type="ECO:0000259" key="7">
    <source>
        <dbReference type="PROSITE" id="PS50850"/>
    </source>
</evidence>
<evidence type="ECO:0000256" key="3">
    <source>
        <dbReference type="ARBA" id="ARBA00022692"/>
    </source>
</evidence>
<feature type="transmembrane region" description="Helical" evidence="6">
    <location>
        <begin position="218"/>
        <end position="240"/>
    </location>
</feature>
<dbReference type="FunFam" id="1.20.1250.20:FF:000057">
    <property type="entry name" value="MFS general substrate transporter"/>
    <property type="match status" value="1"/>
</dbReference>
<keyword evidence="4 6" id="KW-1133">Transmembrane helix</keyword>